<evidence type="ECO:0000256" key="3">
    <source>
        <dbReference type="ARBA" id="ARBA00023163"/>
    </source>
</evidence>
<dbReference type="InterPro" id="IPR014710">
    <property type="entry name" value="RmlC-like_jellyroll"/>
</dbReference>
<keyword evidence="6" id="KW-1185">Reference proteome</keyword>
<dbReference type="RefSeq" id="WP_338887817.1">
    <property type="nucleotide sequence ID" value="NZ_CP147846.1"/>
</dbReference>
<dbReference type="InterPro" id="IPR009057">
    <property type="entry name" value="Homeodomain-like_sf"/>
</dbReference>
<dbReference type="PROSITE" id="PS00041">
    <property type="entry name" value="HTH_ARAC_FAMILY_1"/>
    <property type="match status" value="1"/>
</dbReference>
<dbReference type="PANTHER" id="PTHR11019">
    <property type="entry name" value="HTH-TYPE TRANSCRIPTIONAL REGULATOR NIMR"/>
    <property type="match status" value="1"/>
</dbReference>
<keyword evidence="1" id="KW-0805">Transcription regulation</keyword>
<feature type="domain" description="HTH araC/xylS-type" evidence="4">
    <location>
        <begin position="171"/>
        <end position="268"/>
    </location>
</feature>
<dbReference type="Pfam" id="PF12833">
    <property type="entry name" value="HTH_18"/>
    <property type="match status" value="1"/>
</dbReference>
<gene>
    <name evidence="5" type="ORF">WDS16_22350</name>
</gene>
<evidence type="ECO:0000313" key="5">
    <source>
        <dbReference type="EMBL" id="WXG67933.1"/>
    </source>
</evidence>
<accession>A0ABZ2PJ76</accession>
<evidence type="ECO:0000313" key="6">
    <source>
        <dbReference type="Proteomes" id="UP001432000"/>
    </source>
</evidence>
<dbReference type="InterPro" id="IPR011051">
    <property type="entry name" value="RmlC_Cupin_sf"/>
</dbReference>
<dbReference type="SUPFAM" id="SSF46689">
    <property type="entry name" value="Homeodomain-like"/>
    <property type="match status" value="1"/>
</dbReference>
<name>A0ABZ2PJ76_9NOCA</name>
<dbReference type="Gene3D" id="2.60.120.10">
    <property type="entry name" value="Jelly Rolls"/>
    <property type="match status" value="1"/>
</dbReference>
<dbReference type="Pfam" id="PF02311">
    <property type="entry name" value="AraC_binding"/>
    <property type="match status" value="1"/>
</dbReference>
<dbReference type="InterPro" id="IPR018062">
    <property type="entry name" value="HTH_AraC-typ_CS"/>
</dbReference>
<protein>
    <submittedName>
        <fullName evidence="5">AraC family transcriptional regulator</fullName>
    </submittedName>
</protein>
<organism evidence="5 6">
    <name type="scientific">Rhodococcus sovatensis</name>
    <dbReference type="NCBI Taxonomy" id="1805840"/>
    <lineage>
        <taxon>Bacteria</taxon>
        <taxon>Bacillati</taxon>
        <taxon>Actinomycetota</taxon>
        <taxon>Actinomycetes</taxon>
        <taxon>Mycobacteriales</taxon>
        <taxon>Nocardiaceae</taxon>
        <taxon>Rhodococcus</taxon>
    </lineage>
</organism>
<dbReference type="EMBL" id="CP147846">
    <property type="protein sequence ID" value="WXG67933.1"/>
    <property type="molecule type" value="Genomic_DNA"/>
</dbReference>
<dbReference type="SMART" id="SM00342">
    <property type="entry name" value="HTH_ARAC"/>
    <property type="match status" value="1"/>
</dbReference>
<dbReference type="Gene3D" id="1.10.10.60">
    <property type="entry name" value="Homeodomain-like"/>
    <property type="match status" value="1"/>
</dbReference>
<keyword evidence="3" id="KW-0804">Transcription</keyword>
<dbReference type="InterPro" id="IPR003313">
    <property type="entry name" value="AraC-bd"/>
</dbReference>
<keyword evidence="2" id="KW-0238">DNA-binding</keyword>
<evidence type="ECO:0000259" key="4">
    <source>
        <dbReference type="PROSITE" id="PS01124"/>
    </source>
</evidence>
<dbReference type="SUPFAM" id="SSF51182">
    <property type="entry name" value="RmlC-like cupins"/>
    <property type="match status" value="1"/>
</dbReference>
<reference evidence="5 6" key="1">
    <citation type="submission" date="2024-03" db="EMBL/GenBank/DDBJ databases">
        <title>Natural products discovery in diverse microorganisms through a two-stage MS feature dereplication strategy.</title>
        <authorList>
            <person name="Zhang R."/>
        </authorList>
    </citation>
    <scope>NUCLEOTIDE SEQUENCE [LARGE SCALE GENOMIC DNA]</scope>
    <source>
        <strain evidence="5 6">18930</strain>
    </source>
</reference>
<dbReference type="InterPro" id="IPR018060">
    <property type="entry name" value="HTH_AraC"/>
</dbReference>
<dbReference type="PROSITE" id="PS01124">
    <property type="entry name" value="HTH_ARAC_FAMILY_2"/>
    <property type="match status" value="1"/>
</dbReference>
<dbReference type="InterPro" id="IPR020449">
    <property type="entry name" value="Tscrpt_reg_AraC-type_HTH"/>
</dbReference>
<proteinExistence type="predicted"/>
<sequence>MTTTGARDVHRGAVDTRTLPLYSAGEIDVPFVIAGASEVMARDTRWAEHSHPTHELLWNSRGASTATVGSRTWTITSSVGLWIPAGVPHTGWMAAGTWSRAAQFSVHEAPPLSTVPVAVDISDMLRLLLDRLGLDTLAPSSRATTEALVLDVLEPAEQQLLLRVPESLRLAPIVDAVLQNPADPTTLAQWASRLGLSSRTITRMLQEETGVGFSRWVSTARAHRAIALMAQGESIEDVASAVGFRSVSAFGTAFRRVTGMTPGQFRAV</sequence>
<dbReference type="PRINTS" id="PR00032">
    <property type="entry name" value="HTHARAC"/>
</dbReference>
<dbReference type="PANTHER" id="PTHR11019:SF199">
    <property type="entry name" value="HTH-TYPE TRANSCRIPTIONAL REGULATOR NIMR"/>
    <property type="match status" value="1"/>
</dbReference>
<evidence type="ECO:0000256" key="2">
    <source>
        <dbReference type="ARBA" id="ARBA00023125"/>
    </source>
</evidence>
<dbReference type="Proteomes" id="UP001432000">
    <property type="component" value="Chromosome"/>
</dbReference>
<evidence type="ECO:0000256" key="1">
    <source>
        <dbReference type="ARBA" id="ARBA00023015"/>
    </source>
</evidence>